<keyword evidence="2" id="KW-1185">Reference proteome</keyword>
<dbReference type="InterPro" id="IPR027848">
    <property type="entry name" value="DUF4494"/>
</dbReference>
<dbReference type="AlphaFoldDB" id="A0A7W7N632"/>
<evidence type="ECO:0008006" key="3">
    <source>
        <dbReference type="Google" id="ProtNLM"/>
    </source>
</evidence>
<evidence type="ECO:0000313" key="1">
    <source>
        <dbReference type="EMBL" id="MBB4799996.1"/>
    </source>
</evidence>
<gene>
    <name evidence="1" type="ORF">HNP37_000035</name>
</gene>
<proteinExistence type="predicted"/>
<accession>A0A7W7N632</accession>
<organism evidence="1 2">
    <name type="scientific">Flavobacterium nitrogenifigens</name>
    <dbReference type="NCBI Taxonomy" id="1617283"/>
    <lineage>
        <taxon>Bacteria</taxon>
        <taxon>Pseudomonadati</taxon>
        <taxon>Bacteroidota</taxon>
        <taxon>Flavobacteriia</taxon>
        <taxon>Flavobacteriales</taxon>
        <taxon>Flavobacteriaceae</taxon>
        <taxon>Flavobacterium</taxon>
    </lineage>
</organism>
<protein>
    <recommendedName>
        <fullName evidence="3">DUF4494 domain-containing protein</fullName>
    </recommendedName>
</protein>
<name>A0A7W7N632_9FLAO</name>
<reference evidence="1 2" key="1">
    <citation type="submission" date="2020-08" db="EMBL/GenBank/DDBJ databases">
        <title>Functional genomics of gut bacteria from endangered species of beetles.</title>
        <authorList>
            <person name="Carlos-Shanley C."/>
        </authorList>
    </citation>
    <scope>NUCLEOTIDE SEQUENCE [LARGE SCALE GENOMIC DNA]</scope>
    <source>
        <strain evidence="1 2">S00142</strain>
    </source>
</reference>
<dbReference type="Proteomes" id="UP000561681">
    <property type="component" value="Unassembled WGS sequence"/>
</dbReference>
<comment type="caution">
    <text evidence="1">The sequence shown here is derived from an EMBL/GenBank/DDBJ whole genome shotgun (WGS) entry which is preliminary data.</text>
</comment>
<dbReference type="EMBL" id="JACHLD010000001">
    <property type="protein sequence ID" value="MBB4799996.1"/>
    <property type="molecule type" value="Genomic_DNA"/>
</dbReference>
<dbReference type="Pfam" id="PF14902">
    <property type="entry name" value="DUF4494"/>
    <property type="match status" value="1"/>
</dbReference>
<evidence type="ECO:0000313" key="2">
    <source>
        <dbReference type="Proteomes" id="UP000561681"/>
    </source>
</evidence>
<sequence>MNAITKLSEEKKHNFQAFKRLPKNTQNCEYLFRYLTIYFPVKFIFGILKNLKEMSVVWYECKVKYRKTDETGGQKVLTEPYLVDALSYTEAEKRINEEMAAYISEEFKITAIKVANYAEIHPFENADRWFKSKITLIAYDEESGKERKTSMYMLVQANDVREAYDNTIHIMKNTMGEYSIPSISETPIMDVFPYFSGEEGETEMLERFNALKASKPDKPETEIVDHMEFETAIEE</sequence>